<protein>
    <submittedName>
        <fullName evidence="2">Uncharacterized protein</fullName>
    </submittedName>
</protein>
<feature type="region of interest" description="Disordered" evidence="1">
    <location>
        <begin position="365"/>
        <end position="386"/>
    </location>
</feature>
<organism evidence="2">
    <name type="scientific">uncultured Caudovirales phage</name>
    <dbReference type="NCBI Taxonomy" id="2100421"/>
    <lineage>
        <taxon>Viruses</taxon>
        <taxon>Duplodnaviria</taxon>
        <taxon>Heunggongvirae</taxon>
        <taxon>Uroviricota</taxon>
        <taxon>Caudoviricetes</taxon>
        <taxon>Peduoviridae</taxon>
        <taxon>Maltschvirus</taxon>
        <taxon>Maltschvirus maltsch</taxon>
    </lineage>
</organism>
<accession>A0A6J5LTE4</accession>
<proteinExistence type="predicted"/>
<feature type="compositionally biased region" description="Basic and acidic residues" evidence="1">
    <location>
        <begin position="369"/>
        <end position="381"/>
    </location>
</feature>
<dbReference type="EMBL" id="LR796340">
    <property type="protein sequence ID" value="CAB4137675.1"/>
    <property type="molecule type" value="Genomic_DNA"/>
</dbReference>
<evidence type="ECO:0000313" key="2">
    <source>
        <dbReference type="EMBL" id="CAB4137675.1"/>
    </source>
</evidence>
<sequence>MILLLKAQIRGGAAGDLFAMPTPVAGHMRGATYVAPYVATRQHAAPEAPSDHIAGPGKMVEPAAAGAAPSLLAREAWPDGRLKPQVGDKVFQAVPGAFGMPATILGEVFAGRGGLRVRVTGSSSMLGSARTGATYPADANWTVAGDPELERRKAAREAVIAAEKAALEASRAAEEARLAAAAATRGTLDPATVKPGDTVEDPDGVVWLVAETSDDGGIYGHPLDAAEDDWHRGGIGDVRGWRKVDVPIPDRPYIITPTPHTKGALARDRAMRANGAWVPAEWDDDAGEYRPVGQGGGPSLPDLLAQRRAALERMRQESIRGRRDGAITSELGRLAAAITEAEAAAGVDRPTTAAGFRRRYGIPDEWDVPETHGEGKERPRDAIIGGPRGTKLNVRVDAEGRHLARVYDWDFGQSTASAGWRPRRGAEKPVAEVVAKLKESLAKRAETWARQAEEQARIEAAEAAEAATPPPAPAAPLPLVEHTTAKGKTLRGVVRTDLSAGQAQAIDPYTFRKDGGWFIREKHLAPGIVAAEMAKVQEGDSEEVKELRARLAEAKALPFKSANIERVIELAEARLNADPAKWSVGHGAQYSVVAGGRRQQWNRGFRVVAVDAPGRKVLLRQVADTGLTASGGNDDRFADMWVWMGDAKRDRAHDGTMAKAVLVFA</sequence>
<reference evidence="2" key="1">
    <citation type="submission" date="2020-04" db="EMBL/GenBank/DDBJ databases">
        <authorList>
            <person name="Chiriac C."/>
            <person name="Salcher M."/>
            <person name="Ghai R."/>
            <person name="Kavagutti S V."/>
        </authorList>
    </citation>
    <scope>NUCLEOTIDE SEQUENCE</scope>
</reference>
<evidence type="ECO:0000256" key="1">
    <source>
        <dbReference type="SAM" id="MobiDB-lite"/>
    </source>
</evidence>
<name>A0A6J5LTE4_9CAUD</name>
<feature type="region of interest" description="Disordered" evidence="1">
    <location>
        <begin position="453"/>
        <end position="478"/>
    </location>
</feature>
<gene>
    <name evidence="2" type="ORF">UFOVP326_51</name>
</gene>